<evidence type="ECO:0000313" key="3">
    <source>
        <dbReference type="Proteomes" id="UP000000268"/>
    </source>
</evidence>
<proteinExistence type="predicted"/>
<dbReference type="eggNOG" id="COG0456">
    <property type="taxonomic scope" value="Bacteria"/>
</dbReference>
<sequence>MSLADDFGYAATHRWAKSAKPDRATRAITQNSVWVVEVASSVMGWVEVKEDKIMGLYVDSSVFGSGIGSSLMAFAETEIQRTGRSSAHLDASPNAVSFYSRLGYVVLGNPNPDSSIPMVKQFGNDA</sequence>
<dbReference type="GO" id="GO:0016747">
    <property type="term" value="F:acyltransferase activity, transferring groups other than amino-acyl groups"/>
    <property type="evidence" value="ECO:0007669"/>
    <property type="project" value="InterPro"/>
</dbReference>
<accession>B0C909</accession>
<dbReference type="STRING" id="329726.AM1_1519"/>
<protein>
    <submittedName>
        <fullName evidence="2">Acetyltransferase, gnat family</fullName>
    </submittedName>
</protein>
<keyword evidence="3" id="KW-1185">Reference proteome</keyword>
<dbReference type="InterPro" id="IPR000182">
    <property type="entry name" value="GNAT_dom"/>
</dbReference>
<dbReference type="HOGENOM" id="CLU_1976663_0_0_3"/>
<dbReference type="Pfam" id="PF13673">
    <property type="entry name" value="Acetyltransf_10"/>
    <property type="match status" value="1"/>
</dbReference>
<keyword evidence="2" id="KW-0808">Transferase</keyword>
<evidence type="ECO:0000313" key="2">
    <source>
        <dbReference type="EMBL" id="ABW26544.1"/>
    </source>
</evidence>
<organism evidence="2 3">
    <name type="scientific">Acaryochloris marina (strain MBIC 11017)</name>
    <dbReference type="NCBI Taxonomy" id="329726"/>
    <lineage>
        <taxon>Bacteria</taxon>
        <taxon>Bacillati</taxon>
        <taxon>Cyanobacteriota</taxon>
        <taxon>Cyanophyceae</taxon>
        <taxon>Acaryochloridales</taxon>
        <taxon>Acaryochloridaceae</taxon>
        <taxon>Acaryochloris</taxon>
    </lineage>
</organism>
<dbReference type="Proteomes" id="UP000000268">
    <property type="component" value="Chromosome"/>
</dbReference>
<reference evidence="2 3" key="1">
    <citation type="journal article" date="2008" name="Proc. Natl. Acad. Sci. U.S.A.">
        <title>Niche adaptation and genome expansion in the chlorophyll d-producing cyanobacterium Acaryochloris marina.</title>
        <authorList>
            <person name="Swingley W.D."/>
            <person name="Chen M."/>
            <person name="Cheung P.C."/>
            <person name="Conrad A.L."/>
            <person name="Dejesa L.C."/>
            <person name="Hao J."/>
            <person name="Honchak B.M."/>
            <person name="Karbach L.E."/>
            <person name="Kurdoglu A."/>
            <person name="Lahiri S."/>
            <person name="Mastrian S.D."/>
            <person name="Miyashita H."/>
            <person name="Page L."/>
            <person name="Ramakrishna P."/>
            <person name="Satoh S."/>
            <person name="Sattley W.M."/>
            <person name="Shimada Y."/>
            <person name="Taylor H.L."/>
            <person name="Tomo T."/>
            <person name="Tsuchiya T."/>
            <person name="Wang Z.T."/>
            <person name="Raymond J."/>
            <person name="Mimuro M."/>
            <person name="Blankenship R.E."/>
            <person name="Touchman J.W."/>
        </authorList>
    </citation>
    <scope>NUCLEOTIDE SEQUENCE [LARGE SCALE GENOMIC DNA]</scope>
    <source>
        <strain evidence="3">MBIC 11017</strain>
    </source>
</reference>
<dbReference type="KEGG" id="amr:AM1_1519"/>
<dbReference type="PROSITE" id="PS51186">
    <property type="entry name" value="GNAT"/>
    <property type="match status" value="1"/>
</dbReference>
<gene>
    <name evidence="2" type="ordered locus">AM1_1519</name>
</gene>
<evidence type="ECO:0000259" key="1">
    <source>
        <dbReference type="PROSITE" id="PS51186"/>
    </source>
</evidence>
<dbReference type="Gene3D" id="3.40.630.30">
    <property type="match status" value="1"/>
</dbReference>
<dbReference type="CDD" id="cd04301">
    <property type="entry name" value="NAT_SF"/>
    <property type="match status" value="1"/>
</dbReference>
<dbReference type="InterPro" id="IPR016181">
    <property type="entry name" value="Acyl_CoA_acyltransferase"/>
</dbReference>
<name>B0C909_ACAM1</name>
<dbReference type="EMBL" id="CP000828">
    <property type="protein sequence ID" value="ABW26544.1"/>
    <property type="molecule type" value="Genomic_DNA"/>
</dbReference>
<dbReference type="AlphaFoldDB" id="B0C909"/>
<feature type="domain" description="N-acetyltransferase" evidence="1">
    <location>
        <begin position="1"/>
        <end position="123"/>
    </location>
</feature>
<dbReference type="SUPFAM" id="SSF55729">
    <property type="entry name" value="Acyl-CoA N-acyltransferases (Nat)"/>
    <property type="match status" value="1"/>
</dbReference>